<evidence type="ECO:0008006" key="3">
    <source>
        <dbReference type="Google" id="ProtNLM"/>
    </source>
</evidence>
<protein>
    <recommendedName>
        <fullName evidence="3">4-aminobutyrate aminotransferase</fullName>
    </recommendedName>
</protein>
<reference evidence="1" key="2">
    <citation type="submission" date="2021-04" db="EMBL/GenBank/DDBJ databases">
        <authorList>
            <person name="Gilroy R."/>
        </authorList>
    </citation>
    <scope>NUCLEOTIDE SEQUENCE</scope>
    <source>
        <strain evidence="1">ChiHjej13B12-4958</strain>
    </source>
</reference>
<dbReference type="InterPro" id="IPR015424">
    <property type="entry name" value="PyrdxlP-dep_Trfase"/>
</dbReference>
<gene>
    <name evidence="1" type="ORF">H9751_00030</name>
</gene>
<dbReference type="AlphaFoldDB" id="A0A9D2TPD8"/>
<proteinExistence type="predicted"/>
<sequence>MPAAGVLVLSCGLDGNVIRLLPPLVISGNLLQEGLDVLAEAIRHNL</sequence>
<reference evidence="1" key="1">
    <citation type="journal article" date="2021" name="PeerJ">
        <title>Extensive microbial diversity within the chicken gut microbiome revealed by metagenomics and culture.</title>
        <authorList>
            <person name="Gilroy R."/>
            <person name="Ravi A."/>
            <person name="Getino M."/>
            <person name="Pursley I."/>
            <person name="Horton D.L."/>
            <person name="Alikhan N.F."/>
            <person name="Baker D."/>
            <person name="Gharbi K."/>
            <person name="Hall N."/>
            <person name="Watson M."/>
            <person name="Adriaenssens E.M."/>
            <person name="Foster-Nyarko E."/>
            <person name="Jarju S."/>
            <person name="Secka A."/>
            <person name="Antonio M."/>
            <person name="Oren A."/>
            <person name="Chaudhuri R.R."/>
            <person name="La Ragione R."/>
            <person name="Hildebrand F."/>
            <person name="Pallen M.J."/>
        </authorList>
    </citation>
    <scope>NUCLEOTIDE SEQUENCE</scope>
    <source>
        <strain evidence="1">ChiHjej13B12-4958</strain>
    </source>
</reference>
<name>A0A9D2TPD8_9CORY</name>
<dbReference type="Proteomes" id="UP000823858">
    <property type="component" value="Unassembled WGS sequence"/>
</dbReference>
<comment type="caution">
    <text evidence="1">The sequence shown here is derived from an EMBL/GenBank/DDBJ whole genome shotgun (WGS) entry which is preliminary data.</text>
</comment>
<dbReference type="SUPFAM" id="SSF53383">
    <property type="entry name" value="PLP-dependent transferases"/>
    <property type="match status" value="1"/>
</dbReference>
<dbReference type="EMBL" id="DWVP01000001">
    <property type="protein sequence ID" value="HJC83954.1"/>
    <property type="molecule type" value="Genomic_DNA"/>
</dbReference>
<organism evidence="1 2">
    <name type="scientific">Candidatus Corynebacterium faecigallinarum</name>
    <dbReference type="NCBI Taxonomy" id="2838528"/>
    <lineage>
        <taxon>Bacteria</taxon>
        <taxon>Bacillati</taxon>
        <taxon>Actinomycetota</taxon>
        <taxon>Actinomycetes</taxon>
        <taxon>Mycobacteriales</taxon>
        <taxon>Corynebacteriaceae</taxon>
        <taxon>Corynebacterium</taxon>
    </lineage>
</organism>
<accession>A0A9D2TPD8</accession>
<evidence type="ECO:0000313" key="1">
    <source>
        <dbReference type="EMBL" id="HJC83954.1"/>
    </source>
</evidence>
<dbReference type="Gene3D" id="3.90.1150.10">
    <property type="entry name" value="Aspartate Aminotransferase, domain 1"/>
    <property type="match status" value="1"/>
</dbReference>
<evidence type="ECO:0000313" key="2">
    <source>
        <dbReference type="Proteomes" id="UP000823858"/>
    </source>
</evidence>
<dbReference type="InterPro" id="IPR015422">
    <property type="entry name" value="PyrdxlP-dep_Trfase_small"/>
</dbReference>